<evidence type="ECO:0000313" key="5">
    <source>
        <dbReference type="Proteomes" id="UP000175852"/>
    </source>
</evidence>
<dbReference type="EMBL" id="MKCQ01000009">
    <property type="protein sequence ID" value="OEY89898.1"/>
    <property type="molecule type" value="Genomic_DNA"/>
</dbReference>
<evidence type="ECO:0000256" key="2">
    <source>
        <dbReference type="SAM" id="Phobius"/>
    </source>
</evidence>
<organism evidence="4 5">
    <name type="scientific">Xanthomonas campestris pv. glycines</name>
    <dbReference type="NCBI Taxonomy" id="473421"/>
    <lineage>
        <taxon>Bacteria</taxon>
        <taxon>Pseudomonadati</taxon>
        <taxon>Pseudomonadota</taxon>
        <taxon>Gammaproteobacteria</taxon>
        <taxon>Lysobacterales</taxon>
        <taxon>Lysobacteraceae</taxon>
        <taxon>Xanthomonas</taxon>
    </lineage>
</organism>
<dbReference type="GO" id="GO:0090313">
    <property type="term" value="P:regulation of protein targeting to membrane"/>
    <property type="evidence" value="ECO:0007669"/>
    <property type="project" value="TreeGrafter"/>
</dbReference>
<dbReference type="PANTHER" id="PTHR30441">
    <property type="entry name" value="DUF748 DOMAIN-CONTAINING PROTEIN"/>
    <property type="match status" value="1"/>
</dbReference>
<proteinExistence type="predicted"/>
<feature type="region of interest" description="Disordered" evidence="1">
    <location>
        <begin position="1"/>
        <end position="21"/>
    </location>
</feature>
<feature type="transmembrane region" description="Helical" evidence="2">
    <location>
        <begin position="31"/>
        <end position="54"/>
    </location>
</feature>
<name>A0AAX0I0A7_XANCG</name>
<feature type="compositionally biased region" description="Low complexity" evidence="1">
    <location>
        <begin position="11"/>
        <end position="21"/>
    </location>
</feature>
<feature type="domain" description="AsmA" evidence="3">
    <location>
        <begin position="38"/>
        <end position="560"/>
    </location>
</feature>
<comment type="caution">
    <text evidence="4">The sequence shown here is derived from an EMBL/GenBank/DDBJ whole genome shotgun (WGS) entry which is preliminary data.</text>
</comment>
<dbReference type="PANTHER" id="PTHR30441:SF9">
    <property type="entry name" value="ASMA FAMILY PROTEIN YHJG"/>
    <property type="match status" value="1"/>
</dbReference>
<gene>
    <name evidence="4" type="ORF">BIY41_16270</name>
</gene>
<sequence length="661" mass="71506">MHEPSPTIAHVNNVPSSPAASPARVSRRRRWWIGLGIVAALVAIFVLLFDWNWLRGPVERAVSAKTGREFHLGHLDVDLGRITTVRGERLSLGNASWSKRGAMAELNAAEIDVEFWPLLGGKLRLPEIRLEHPTLLLEAGNDSHPGNWVFDQSDGDGSMPRLGRLLVTNGRLQYIDDATRSDVDVAINSLAPPSSDQRAAPIGIDGEGRWKGYPFSLKGNTASPLELSQSEHPFRIDLRGSAGATRTHVRGTLTNPFQFRVFDLQMALSGQDMEDLYPLIGVAMPSTPPYKLDGRLRRDGDVWRYEKFTGTAGDSDLSGTAEIDLRNKRPFLRADLASKRLDFDDLGGFVGAPPKTGNNESANAEQKKQAAQLAASARILPTTPYDLSKLRAMDAQVRWRAQRINAPSWPLDDMDASLTLKEGLLRLDPLNFGVAGGDIRSTIGMDARKAVITTQLKASIRGIRLDQLFPDATLAKQASGAIGGELDLRGRGNSIAAMLGSADGSIGVGMGRGHVGNLIMELAGLDIAESLKYLLTKDRQIPVRCIFGDFGVQDGLMQSRALAFDSTDTIIVGEGNISLKNETLDLLLRPRPKDRSILSLRSPLRIGGTFKDPSFRPDFKALGVRGAIAVALGSIAPPAALLATFEPGPGKDSDCGGKYAQ</sequence>
<evidence type="ECO:0000256" key="1">
    <source>
        <dbReference type="SAM" id="MobiDB-lite"/>
    </source>
</evidence>
<keyword evidence="2" id="KW-0472">Membrane</keyword>
<keyword evidence="2" id="KW-0812">Transmembrane</keyword>
<dbReference type="GO" id="GO:0005886">
    <property type="term" value="C:plasma membrane"/>
    <property type="evidence" value="ECO:0007669"/>
    <property type="project" value="TreeGrafter"/>
</dbReference>
<evidence type="ECO:0000259" key="3">
    <source>
        <dbReference type="Pfam" id="PF05170"/>
    </source>
</evidence>
<dbReference type="Proteomes" id="UP000175852">
    <property type="component" value="Unassembled WGS sequence"/>
</dbReference>
<keyword evidence="2" id="KW-1133">Transmembrane helix</keyword>
<evidence type="ECO:0000313" key="4">
    <source>
        <dbReference type="EMBL" id="OEY89898.1"/>
    </source>
</evidence>
<dbReference type="Pfam" id="PF05170">
    <property type="entry name" value="AsmA"/>
    <property type="match status" value="1"/>
</dbReference>
<accession>A0AAX0I0A7</accession>
<dbReference type="InterPro" id="IPR007844">
    <property type="entry name" value="AsmA"/>
</dbReference>
<reference evidence="4 5" key="1">
    <citation type="submission" date="2016-09" db="EMBL/GenBank/DDBJ databases">
        <authorList>
            <person name="Wen S.-F."/>
            <person name="Lo A.-C."/>
            <person name="Lin C.-J."/>
            <person name="Tseng T.-T."/>
        </authorList>
    </citation>
    <scope>NUCLEOTIDE SEQUENCE [LARGE SCALE GENOMIC DNA]</scope>
    <source>
        <strain evidence="4 5">12609</strain>
    </source>
</reference>
<dbReference type="InterPro" id="IPR052894">
    <property type="entry name" value="AsmA-related"/>
</dbReference>
<dbReference type="AlphaFoldDB" id="A0AAX0I0A7"/>
<protein>
    <recommendedName>
        <fullName evidence="3">AsmA domain-containing protein</fullName>
    </recommendedName>
</protein>